<feature type="coiled-coil region" evidence="1">
    <location>
        <begin position="345"/>
        <end position="379"/>
    </location>
</feature>
<dbReference type="RefSeq" id="XP_001327767.1">
    <property type="nucleotide sequence ID" value="XM_001327732.1"/>
</dbReference>
<keyword evidence="1" id="KW-0175">Coiled coil</keyword>
<organism evidence="3 4">
    <name type="scientific">Trichomonas vaginalis (strain ATCC PRA-98 / G3)</name>
    <dbReference type="NCBI Taxonomy" id="412133"/>
    <lineage>
        <taxon>Eukaryota</taxon>
        <taxon>Metamonada</taxon>
        <taxon>Parabasalia</taxon>
        <taxon>Trichomonadida</taxon>
        <taxon>Trichomonadidae</taxon>
        <taxon>Trichomonas</taxon>
    </lineage>
</organism>
<dbReference type="KEGG" id="tva:4773597"/>
<sequence>MDEFDEIIDNGLFAADDIMKTIKLALTASTTHEKDKLIHQIKKLYAIENNSMDAVLANNEEKAKVLDKLQQKVDVITSQYNTFDTNTSFIHELARNPPNSKSELIESIHEIEQAILQIKPLASPKALAQVSQLSPEKDLFELKTRDLLFSRLEELTYALKKRILVVEDSTNSSIAVVEKYGNVSGLINYHNELLEENEILKSEESKFIKDAMSKRRNMNSISPSLLSNISTVMQTELTELMNYGTNLNKSADFNGQFQPFDNVCNIPKSIQYNKADFGTNIDPDLVNKISEQSNPPELLNLMRNIIQQQNATIEKLLSELSPLRAINYSSIPEPSERLQKLWSTNDKFSSQIHELSDQIEKTNEDVRRLNYTIKRLIKQRGYYDELFCDIQKKLVPLTDETIALMKVNDKNKTIFNSLTDICYNFALSLLNIDSENFSSMKELLLSRIPPPPPVHKVVEPPPPPPQPEETETSSHHLDDPRKFFMIKPTMPKKPSKPRRTLTPADTSQASLLSLVKDVEKKPQLSIIGSNRVQIIDYIALMHDVAQTVEMKEPMFHADLNNSLRQVLAKITDIMNEAKENHQREIMTRVSQVAQSAHGILCRPKQDIGTTIDTCPTTEIEIQTEPPPDPKAKGKKPAKKK</sequence>
<proteinExistence type="predicted"/>
<dbReference type="OrthoDB" id="10609842at2759"/>
<accession>A2DVK2</accession>
<evidence type="ECO:0000256" key="1">
    <source>
        <dbReference type="SAM" id="Coils"/>
    </source>
</evidence>
<evidence type="ECO:0000313" key="3">
    <source>
        <dbReference type="EMBL" id="EAY15544.1"/>
    </source>
</evidence>
<reference evidence="3" key="2">
    <citation type="journal article" date="2007" name="Science">
        <title>Draft genome sequence of the sexually transmitted pathogen Trichomonas vaginalis.</title>
        <authorList>
            <person name="Carlton J.M."/>
            <person name="Hirt R.P."/>
            <person name="Silva J.C."/>
            <person name="Delcher A.L."/>
            <person name="Schatz M."/>
            <person name="Zhao Q."/>
            <person name="Wortman J.R."/>
            <person name="Bidwell S.L."/>
            <person name="Alsmark U.C.M."/>
            <person name="Besteiro S."/>
            <person name="Sicheritz-Ponten T."/>
            <person name="Noel C.J."/>
            <person name="Dacks J.B."/>
            <person name="Foster P.G."/>
            <person name="Simillion C."/>
            <person name="Van de Peer Y."/>
            <person name="Miranda-Saavedra D."/>
            <person name="Barton G.J."/>
            <person name="Westrop G.D."/>
            <person name="Mueller S."/>
            <person name="Dessi D."/>
            <person name="Fiori P.L."/>
            <person name="Ren Q."/>
            <person name="Paulsen I."/>
            <person name="Zhang H."/>
            <person name="Bastida-Corcuera F.D."/>
            <person name="Simoes-Barbosa A."/>
            <person name="Brown M.T."/>
            <person name="Hayes R.D."/>
            <person name="Mukherjee M."/>
            <person name="Okumura C.Y."/>
            <person name="Schneider R."/>
            <person name="Smith A.J."/>
            <person name="Vanacova S."/>
            <person name="Villalvazo M."/>
            <person name="Haas B.J."/>
            <person name="Pertea M."/>
            <person name="Feldblyum T.V."/>
            <person name="Utterback T.R."/>
            <person name="Shu C.L."/>
            <person name="Osoegawa K."/>
            <person name="de Jong P.J."/>
            <person name="Hrdy I."/>
            <person name="Horvathova L."/>
            <person name="Zubacova Z."/>
            <person name="Dolezal P."/>
            <person name="Malik S.B."/>
            <person name="Logsdon J.M. Jr."/>
            <person name="Henze K."/>
            <person name="Gupta A."/>
            <person name="Wang C.C."/>
            <person name="Dunne R.L."/>
            <person name="Upcroft J.A."/>
            <person name="Upcroft P."/>
            <person name="White O."/>
            <person name="Salzberg S.L."/>
            <person name="Tang P."/>
            <person name="Chiu C.-H."/>
            <person name="Lee Y.-S."/>
            <person name="Embley T.M."/>
            <person name="Coombs G.H."/>
            <person name="Mottram J.C."/>
            <person name="Tachezy J."/>
            <person name="Fraser-Liggett C.M."/>
            <person name="Johnson P.J."/>
        </authorList>
    </citation>
    <scope>NUCLEOTIDE SEQUENCE [LARGE SCALE GENOMIC DNA]</scope>
    <source>
        <strain evidence="3">G3</strain>
    </source>
</reference>
<protein>
    <submittedName>
        <fullName evidence="3">Uncharacterized protein</fullName>
    </submittedName>
</protein>
<name>A2DVK2_TRIV3</name>
<dbReference type="InParanoid" id="A2DVK2"/>
<dbReference type="VEuPathDB" id="TrichDB:TVAG_495600"/>
<dbReference type="VEuPathDB" id="TrichDB:TVAGG3_0275670"/>
<evidence type="ECO:0000256" key="2">
    <source>
        <dbReference type="SAM" id="MobiDB-lite"/>
    </source>
</evidence>
<dbReference type="SMR" id="A2DVK2"/>
<reference evidence="3" key="1">
    <citation type="submission" date="2006-10" db="EMBL/GenBank/DDBJ databases">
        <authorList>
            <person name="Amadeo P."/>
            <person name="Zhao Q."/>
            <person name="Wortman J."/>
            <person name="Fraser-Liggett C."/>
            <person name="Carlton J."/>
        </authorList>
    </citation>
    <scope>NUCLEOTIDE SEQUENCE</scope>
    <source>
        <strain evidence="3">G3</strain>
    </source>
</reference>
<keyword evidence="4" id="KW-1185">Reference proteome</keyword>
<feature type="region of interest" description="Disordered" evidence="2">
    <location>
        <begin position="452"/>
        <end position="479"/>
    </location>
</feature>
<dbReference type="EMBL" id="DS113254">
    <property type="protein sequence ID" value="EAY15544.1"/>
    <property type="molecule type" value="Genomic_DNA"/>
</dbReference>
<dbReference type="Proteomes" id="UP000001542">
    <property type="component" value="Unassembled WGS sequence"/>
</dbReference>
<feature type="compositionally biased region" description="Pro residues" evidence="2">
    <location>
        <begin position="452"/>
        <end position="467"/>
    </location>
</feature>
<evidence type="ECO:0000313" key="4">
    <source>
        <dbReference type="Proteomes" id="UP000001542"/>
    </source>
</evidence>
<gene>
    <name evidence="3" type="ORF">TVAG_495600</name>
</gene>
<feature type="region of interest" description="Disordered" evidence="2">
    <location>
        <begin position="617"/>
        <end position="640"/>
    </location>
</feature>
<dbReference type="AlphaFoldDB" id="A2DVK2"/>